<dbReference type="Proteomes" id="UP000184114">
    <property type="component" value="Unassembled WGS sequence"/>
</dbReference>
<sequence>MKKKSIILLFVISLFFVCFNIVKAYKQEQNIKTELRNKWGIDIDKEDKLKKMKISRPQWHGEHNKFIWFEVSNSENILNYIEVNNLYLHKMSSNIKKRIIEIEDDLNIEKEDRIDFNSDYYYTKKIKHNFNLSSEKKTDILYIILIKGNNNDRYNTNIFLVEDLNVLDLDKSF</sequence>
<dbReference type="EMBL" id="FQTY01000003">
    <property type="protein sequence ID" value="SHE54459.1"/>
    <property type="molecule type" value="Genomic_DNA"/>
</dbReference>
<proteinExistence type="predicted"/>
<evidence type="ECO:0000313" key="2">
    <source>
        <dbReference type="Proteomes" id="UP000184114"/>
    </source>
</evidence>
<keyword evidence="2" id="KW-1185">Reference proteome</keyword>
<name>A0A1M4UCJ2_9FIRM</name>
<protein>
    <submittedName>
        <fullName evidence="1">Uncharacterized protein</fullName>
    </submittedName>
</protein>
<gene>
    <name evidence="1" type="ORF">SAMN02745784_01010</name>
</gene>
<organism evidence="1 2">
    <name type="scientific">Tissierella praeacuta DSM 18095</name>
    <dbReference type="NCBI Taxonomy" id="1123404"/>
    <lineage>
        <taxon>Bacteria</taxon>
        <taxon>Bacillati</taxon>
        <taxon>Bacillota</taxon>
        <taxon>Tissierellia</taxon>
        <taxon>Tissierellales</taxon>
        <taxon>Tissierellaceae</taxon>
        <taxon>Tissierella</taxon>
    </lineage>
</organism>
<evidence type="ECO:0000313" key="1">
    <source>
        <dbReference type="EMBL" id="SHE54459.1"/>
    </source>
</evidence>
<dbReference type="AlphaFoldDB" id="A0A1M4UCJ2"/>
<accession>A0A1M4UCJ2</accession>
<dbReference type="GeneID" id="90996164"/>
<reference evidence="2" key="1">
    <citation type="submission" date="2016-11" db="EMBL/GenBank/DDBJ databases">
        <authorList>
            <person name="Varghese N."/>
            <person name="Submissions S."/>
        </authorList>
    </citation>
    <scope>NUCLEOTIDE SEQUENCE [LARGE SCALE GENOMIC DNA]</scope>
    <source>
        <strain evidence="2">DSM 18095</strain>
    </source>
</reference>
<dbReference type="RefSeq" id="WP_072973846.1">
    <property type="nucleotide sequence ID" value="NZ_FQTY01000003.1"/>
</dbReference>